<protein>
    <submittedName>
        <fullName evidence="1">Uncharacterized protein</fullName>
    </submittedName>
</protein>
<name>A0AAD7P0A0_9AGAR</name>
<accession>A0AAD7P0A0</accession>
<dbReference type="Gene3D" id="3.80.10.10">
    <property type="entry name" value="Ribonuclease Inhibitor"/>
    <property type="match status" value="1"/>
</dbReference>
<comment type="caution">
    <text evidence="1">The sequence shown here is derived from an EMBL/GenBank/DDBJ whole genome shotgun (WGS) entry which is preliminary data.</text>
</comment>
<dbReference type="AlphaFoldDB" id="A0AAD7P0A0"/>
<evidence type="ECO:0000313" key="1">
    <source>
        <dbReference type="EMBL" id="KAJ7782815.1"/>
    </source>
</evidence>
<evidence type="ECO:0000313" key="2">
    <source>
        <dbReference type="Proteomes" id="UP001215598"/>
    </source>
</evidence>
<proteinExistence type="predicted"/>
<dbReference type="SUPFAM" id="SSF52047">
    <property type="entry name" value="RNI-like"/>
    <property type="match status" value="1"/>
</dbReference>
<sequence>MLHHLNLWCSFPEDFALTLPTLTSLRLSGKFSSYGSFARFMTGFPALQDLALYDVNWEASPDDLTFPRLELKSLTLSWDPDFRPPAKAIESVILSLRTRALTVYHMGIFPADYLRSLSKYLHHLGGHLQYLCLPMEIIQRKVCMLDFRHSTALRHLKIENAVSVSVRHAAGPSAWASPDVERILANIIAHCRLETLSFSAQSGGSKNYSWKPLPQWITELKLNVNLNAIREIRFIVVGLSGLRDSDGRKDLESVLSALPQSTIGEIVFE</sequence>
<dbReference type="Proteomes" id="UP001215598">
    <property type="component" value="Unassembled WGS sequence"/>
</dbReference>
<keyword evidence="2" id="KW-1185">Reference proteome</keyword>
<dbReference type="InterPro" id="IPR032675">
    <property type="entry name" value="LRR_dom_sf"/>
</dbReference>
<gene>
    <name evidence="1" type="ORF">B0H16DRAFT_468718</name>
</gene>
<dbReference type="EMBL" id="JARKIB010000003">
    <property type="protein sequence ID" value="KAJ7782815.1"/>
    <property type="molecule type" value="Genomic_DNA"/>
</dbReference>
<reference evidence="1" key="1">
    <citation type="submission" date="2023-03" db="EMBL/GenBank/DDBJ databases">
        <title>Massive genome expansion in bonnet fungi (Mycena s.s.) driven by repeated elements and novel gene families across ecological guilds.</title>
        <authorList>
            <consortium name="Lawrence Berkeley National Laboratory"/>
            <person name="Harder C.B."/>
            <person name="Miyauchi S."/>
            <person name="Viragh M."/>
            <person name="Kuo A."/>
            <person name="Thoen E."/>
            <person name="Andreopoulos B."/>
            <person name="Lu D."/>
            <person name="Skrede I."/>
            <person name="Drula E."/>
            <person name="Henrissat B."/>
            <person name="Morin E."/>
            <person name="Kohler A."/>
            <person name="Barry K."/>
            <person name="LaButti K."/>
            <person name="Morin E."/>
            <person name="Salamov A."/>
            <person name="Lipzen A."/>
            <person name="Mereny Z."/>
            <person name="Hegedus B."/>
            <person name="Baldrian P."/>
            <person name="Stursova M."/>
            <person name="Weitz H."/>
            <person name="Taylor A."/>
            <person name="Grigoriev I.V."/>
            <person name="Nagy L.G."/>
            <person name="Martin F."/>
            <person name="Kauserud H."/>
        </authorList>
    </citation>
    <scope>NUCLEOTIDE SEQUENCE</scope>
    <source>
        <strain evidence="1">CBHHK182m</strain>
    </source>
</reference>
<organism evidence="1 2">
    <name type="scientific">Mycena metata</name>
    <dbReference type="NCBI Taxonomy" id="1033252"/>
    <lineage>
        <taxon>Eukaryota</taxon>
        <taxon>Fungi</taxon>
        <taxon>Dikarya</taxon>
        <taxon>Basidiomycota</taxon>
        <taxon>Agaricomycotina</taxon>
        <taxon>Agaricomycetes</taxon>
        <taxon>Agaricomycetidae</taxon>
        <taxon>Agaricales</taxon>
        <taxon>Marasmiineae</taxon>
        <taxon>Mycenaceae</taxon>
        <taxon>Mycena</taxon>
    </lineage>
</organism>